<gene>
    <name evidence="5" type="ORF">RCOM_0704470</name>
</gene>
<sequence length="96" mass="10822">MASSSFRFKGVSCNMILCLFFIFSVLAVSSCVNAARPGVTLMVDKRVLMQSETTKPDHRKLYDTSFMYRNQMFNFLPKGVPIPPSGPSKRHNSIQN</sequence>
<accession>B9SEG6</accession>
<evidence type="ECO:0000256" key="3">
    <source>
        <dbReference type="ARBA" id="ARBA00022729"/>
    </source>
</evidence>
<dbReference type="PANTHER" id="PTHR33599">
    <property type="entry name" value="PROTEIN IDA-LIKE 5"/>
    <property type="match status" value="1"/>
</dbReference>
<dbReference type="eggNOG" id="ENOG502S9CH">
    <property type="taxonomic scope" value="Eukaryota"/>
</dbReference>
<name>B9SEG6_RICCO</name>
<dbReference type="Proteomes" id="UP000008311">
    <property type="component" value="Unassembled WGS sequence"/>
</dbReference>
<proteinExistence type="predicted"/>
<evidence type="ECO:0000313" key="5">
    <source>
        <dbReference type="EMBL" id="EEF37996.1"/>
    </source>
</evidence>
<feature type="chain" id="PRO_5002889306" description="Protein IDA" evidence="4">
    <location>
        <begin position="28"/>
        <end position="96"/>
    </location>
</feature>
<dbReference type="InterPro" id="IPR039639">
    <property type="entry name" value="IDA-like"/>
</dbReference>
<comment type="subcellular location">
    <subcellularLocation>
        <location evidence="1">Secreted</location>
        <location evidence="1">Extracellular space</location>
    </subcellularLocation>
</comment>
<protein>
    <recommendedName>
        <fullName evidence="7">Protein IDA</fullName>
    </recommendedName>
</protein>
<dbReference type="GO" id="GO:0005576">
    <property type="term" value="C:extracellular region"/>
    <property type="evidence" value="ECO:0007669"/>
    <property type="project" value="UniProtKB-SubCell"/>
</dbReference>
<evidence type="ECO:0000256" key="2">
    <source>
        <dbReference type="ARBA" id="ARBA00022525"/>
    </source>
</evidence>
<dbReference type="GO" id="GO:0010227">
    <property type="term" value="P:floral organ abscission"/>
    <property type="evidence" value="ECO:0007669"/>
    <property type="project" value="InterPro"/>
</dbReference>
<dbReference type="PROSITE" id="PS51257">
    <property type="entry name" value="PROKAR_LIPOPROTEIN"/>
    <property type="match status" value="1"/>
</dbReference>
<dbReference type="InParanoid" id="B9SEG6"/>
<evidence type="ECO:0000256" key="4">
    <source>
        <dbReference type="SAM" id="SignalP"/>
    </source>
</evidence>
<keyword evidence="3 4" id="KW-0732">Signal</keyword>
<dbReference type="PANTHER" id="PTHR33599:SF20">
    <property type="entry name" value="PROTEIN IDA"/>
    <property type="match status" value="1"/>
</dbReference>
<evidence type="ECO:0008006" key="7">
    <source>
        <dbReference type="Google" id="ProtNLM"/>
    </source>
</evidence>
<evidence type="ECO:0000313" key="6">
    <source>
        <dbReference type="Proteomes" id="UP000008311"/>
    </source>
</evidence>
<dbReference type="EMBL" id="EQ973936">
    <property type="protein sequence ID" value="EEF37996.1"/>
    <property type="molecule type" value="Genomic_DNA"/>
</dbReference>
<keyword evidence="2" id="KW-0964">Secreted</keyword>
<keyword evidence="6" id="KW-1185">Reference proteome</keyword>
<reference evidence="6" key="1">
    <citation type="journal article" date="2010" name="Nat. Biotechnol.">
        <title>Draft genome sequence of the oilseed species Ricinus communis.</title>
        <authorList>
            <person name="Chan A.P."/>
            <person name="Crabtree J."/>
            <person name="Zhao Q."/>
            <person name="Lorenzi H."/>
            <person name="Orvis J."/>
            <person name="Puiu D."/>
            <person name="Melake-Berhan A."/>
            <person name="Jones K.M."/>
            <person name="Redman J."/>
            <person name="Chen G."/>
            <person name="Cahoon E.B."/>
            <person name="Gedil M."/>
            <person name="Stanke M."/>
            <person name="Haas B.J."/>
            <person name="Wortman J.R."/>
            <person name="Fraser-Liggett C.M."/>
            <person name="Ravel J."/>
            <person name="Rabinowicz P.D."/>
        </authorList>
    </citation>
    <scope>NUCLEOTIDE SEQUENCE [LARGE SCALE GENOMIC DNA]</scope>
    <source>
        <strain evidence="6">cv. Hale</strain>
    </source>
</reference>
<dbReference type="AlphaFoldDB" id="B9SEG6"/>
<organism evidence="5 6">
    <name type="scientific">Ricinus communis</name>
    <name type="common">Castor bean</name>
    <dbReference type="NCBI Taxonomy" id="3988"/>
    <lineage>
        <taxon>Eukaryota</taxon>
        <taxon>Viridiplantae</taxon>
        <taxon>Streptophyta</taxon>
        <taxon>Embryophyta</taxon>
        <taxon>Tracheophyta</taxon>
        <taxon>Spermatophyta</taxon>
        <taxon>Magnoliopsida</taxon>
        <taxon>eudicotyledons</taxon>
        <taxon>Gunneridae</taxon>
        <taxon>Pentapetalae</taxon>
        <taxon>rosids</taxon>
        <taxon>fabids</taxon>
        <taxon>Malpighiales</taxon>
        <taxon>Euphorbiaceae</taxon>
        <taxon>Acalyphoideae</taxon>
        <taxon>Acalypheae</taxon>
        <taxon>Ricinus</taxon>
    </lineage>
</organism>
<evidence type="ECO:0000256" key="1">
    <source>
        <dbReference type="ARBA" id="ARBA00004239"/>
    </source>
</evidence>
<feature type="signal peptide" evidence="4">
    <location>
        <begin position="1"/>
        <end position="27"/>
    </location>
</feature>